<reference evidence="6 7" key="1">
    <citation type="submission" date="2020-08" db="EMBL/GenBank/DDBJ databases">
        <title>Stenotrophomonas tumulicola JCM 30961.</title>
        <authorList>
            <person name="Deng Y."/>
        </authorList>
    </citation>
    <scope>NUCLEOTIDE SEQUENCE [LARGE SCALE GENOMIC DNA]</scope>
    <source>
        <strain evidence="6 7">JCM 30961</strain>
    </source>
</reference>
<comment type="similarity">
    <text evidence="2">Belongs to the fimbrial protein family.</text>
</comment>
<evidence type="ECO:0000256" key="5">
    <source>
        <dbReference type="SAM" id="SignalP"/>
    </source>
</evidence>
<dbReference type="PANTHER" id="PTHR33420">
    <property type="entry name" value="FIMBRIAL SUBUNIT ELFA-RELATED"/>
    <property type="match status" value="1"/>
</dbReference>
<dbReference type="GO" id="GO:0043709">
    <property type="term" value="P:cell adhesion involved in single-species biofilm formation"/>
    <property type="evidence" value="ECO:0007669"/>
    <property type="project" value="TreeGrafter"/>
</dbReference>
<name>A0A7W3FLR6_9GAMM</name>
<dbReference type="PANTHER" id="PTHR33420:SF3">
    <property type="entry name" value="FIMBRIAL SUBUNIT ELFA"/>
    <property type="match status" value="1"/>
</dbReference>
<feature type="chain" id="PRO_5030645728" description="Type 1 fimbrial protein" evidence="5">
    <location>
        <begin position="21"/>
        <end position="182"/>
    </location>
</feature>
<dbReference type="Gene3D" id="2.60.40.1090">
    <property type="entry name" value="Fimbrial-type adhesion domain"/>
    <property type="match status" value="1"/>
</dbReference>
<dbReference type="SUPFAM" id="SSF49401">
    <property type="entry name" value="Bacterial adhesins"/>
    <property type="match status" value="1"/>
</dbReference>
<dbReference type="InterPro" id="IPR050263">
    <property type="entry name" value="Bact_Fimbrial_Adh_Pro"/>
</dbReference>
<dbReference type="AlphaFoldDB" id="A0A7W3FLR6"/>
<evidence type="ECO:0000256" key="2">
    <source>
        <dbReference type="ARBA" id="ARBA00006671"/>
    </source>
</evidence>
<evidence type="ECO:0000313" key="7">
    <source>
        <dbReference type="Proteomes" id="UP000547058"/>
    </source>
</evidence>
<comment type="caution">
    <text evidence="6">The sequence shown here is derived from an EMBL/GenBank/DDBJ whole genome shotgun (WGS) entry which is preliminary data.</text>
</comment>
<dbReference type="InterPro" id="IPR008966">
    <property type="entry name" value="Adhesion_dom_sf"/>
</dbReference>
<evidence type="ECO:0000313" key="6">
    <source>
        <dbReference type="EMBL" id="MBA8681552.1"/>
    </source>
</evidence>
<evidence type="ECO:0000256" key="3">
    <source>
        <dbReference type="ARBA" id="ARBA00022729"/>
    </source>
</evidence>
<comment type="subcellular location">
    <subcellularLocation>
        <location evidence="1">Fimbrium</location>
    </subcellularLocation>
</comment>
<gene>
    <name evidence="6" type="ORF">H4O11_06970</name>
</gene>
<protein>
    <recommendedName>
        <fullName evidence="8">Type 1 fimbrial protein</fullName>
    </recommendedName>
</protein>
<organism evidence="6 7">
    <name type="scientific">Stenotrophomonas tumulicola</name>
    <dbReference type="NCBI Taxonomy" id="1685415"/>
    <lineage>
        <taxon>Bacteria</taxon>
        <taxon>Pseudomonadati</taxon>
        <taxon>Pseudomonadota</taxon>
        <taxon>Gammaproteobacteria</taxon>
        <taxon>Lysobacterales</taxon>
        <taxon>Lysobacteraceae</taxon>
        <taxon>Stenotrophomonas</taxon>
    </lineage>
</organism>
<evidence type="ECO:0000256" key="4">
    <source>
        <dbReference type="ARBA" id="ARBA00023263"/>
    </source>
</evidence>
<keyword evidence="3 5" id="KW-0732">Signal</keyword>
<proteinExistence type="inferred from homology"/>
<dbReference type="GO" id="GO:0009289">
    <property type="term" value="C:pilus"/>
    <property type="evidence" value="ECO:0007669"/>
    <property type="project" value="UniProtKB-SubCell"/>
</dbReference>
<dbReference type="EMBL" id="JACGXS010000002">
    <property type="protein sequence ID" value="MBA8681552.1"/>
    <property type="molecule type" value="Genomic_DNA"/>
</dbReference>
<sequence length="182" mass="18989">MNIRALALAGALVLAGESQAQTAQVTFSGNLLPTTCVVNVRTNGGSLGGDGTLVLAPVPAKDLANPGDRTGRRIWQVIVGNDMEQCLAPRVQVGFRNAGKVNAEGRLSNSGTARNVDIVISNAEIGSGNPDIDLTSNKNSQVRDIPPATGWVTLTYASEYYATTRATGGTVATSVQYDLIYP</sequence>
<dbReference type="Proteomes" id="UP000547058">
    <property type="component" value="Unassembled WGS sequence"/>
</dbReference>
<evidence type="ECO:0000256" key="1">
    <source>
        <dbReference type="ARBA" id="ARBA00004561"/>
    </source>
</evidence>
<keyword evidence="7" id="KW-1185">Reference proteome</keyword>
<feature type="signal peptide" evidence="5">
    <location>
        <begin position="1"/>
        <end position="20"/>
    </location>
</feature>
<keyword evidence="4" id="KW-0281">Fimbrium</keyword>
<evidence type="ECO:0008006" key="8">
    <source>
        <dbReference type="Google" id="ProtNLM"/>
    </source>
</evidence>
<dbReference type="RefSeq" id="WP_182338673.1">
    <property type="nucleotide sequence ID" value="NZ_JACGXS010000002.1"/>
</dbReference>
<accession>A0A7W3FLR6</accession>
<dbReference type="InterPro" id="IPR036937">
    <property type="entry name" value="Adhesion_dom_fimbrial_sf"/>
</dbReference>